<dbReference type="Proteomes" id="UP000800082">
    <property type="component" value="Unassembled WGS sequence"/>
</dbReference>
<sequence>MTDLREFPSFELRLLTHLDACYAQAPLMDPADLLNLGDSNRALDRIASVGNEKPVLPVSSIFRVDLETVETNPVLKAATSTATTSRTHYVEQWCHGSDPQWMGYSSTGRSKALEETKKEGHAQLDLDSVEVPGDNEVARKIFDYAKATLPQRTFNRSMHVCNYAMQSYKSTSRLTTLLATHFLTRHSHDIGTIPEHMTAIIRVAELGEVGMVTSSIASADDFFRIIRDAASFA</sequence>
<accession>A0A6A5RKM8</accession>
<keyword evidence="2" id="KW-1185">Reference proteome</keyword>
<protein>
    <submittedName>
        <fullName evidence="1">Uncharacterized protein</fullName>
    </submittedName>
</protein>
<evidence type="ECO:0000313" key="1">
    <source>
        <dbReference type="EMBL" id="KAF1927830.1"/>
    </source>
</evidence>
<organism evidence="1 2">
    <name type="scientific">Didymella exigua CBS 183.55</name>
    <dbReference type="NCBI Taxonomy" id="1150837"/>
    <lineage>
        <taxon>Eukaryota</taxon>
        <taxon>Fungi</taxon>
        <taxon>Dikarya</taxon>
        <taxon>Ascomycota</taxon>
        <taxon>Pezizomycotina</taxon>
        <taxon>Dothideomycetes</taxon>
        <taxon>Pleosporomycetidae</taxon>
        <taxon>Pleosporales</taxon>
        <taxon>Pleosporineae</taxon>
        <taxon>Didymellaceae</taxon>
        <taxon>Didymella</taxon>
    </lineage>
</organism>
<dbReference type="AlphaFoldDB" id="A0A6A5RKM8"/>
<dbReference type="RefSeq" id="XP_033448082.1">
    <property type="nucleotide sequence ID" value="XM_033598056.1"/>
</dbReference>
<reference evidence="1" key="1">
    <citation type="journal article" date="2020" name="Stud. Mycol.">
        <title>101 Dothideomycetes genomes: a test case for predicting lifestyles and emergence of pathogens.</title>
        <authorList>
            <person name="Haridas S."/>
            <person name="Albert R."/>
            <person name="Binder M."/>
            <person name="Bloem J."/>
            <person name="Labutti K."/>
            <person name="Salamov A."/>
            <person name="Andreopoulos B."/>
            <person name="Baker S."/>
            <person name="Barry K."/>
            <person name="Bills G."/>
            <person name="Bluhm B."/>
            <person name="Cannon C."/>
            <person name="Castanera R."/>
            <person name="Culley D."/>
            <person name="Daum C."/>
            <person name="Ezra D."/>
            <person name="Gonzalez J."/>
            <person name="Henrissat B."/>
            <person name="Kuo A."/>
            <person name="Liang C."/>
            <person name="Lipzen A."/>
            <person name="Lutzoni F."/>
            <person name="Magnuson J."/>
            <person name="Mondo S."/>
            <person name="Nolan M."/>
            <person name="Ohm R."/>
            <person name="Pangilinan J."/>
            <person name="Park H.-J."/>
            <person name="Ramirez L."/>
            <person name="Alfaro M."/>
            <person name="Sun H."/>
            <person name="Tritt A."/>
            <person name="Yoshinaga Y."/>
            <person name="Zwiers L.-H."/>
            <person name="Turgeon B."/>
            <person name="Goodwin S."/>
            <person name="Spatafora J."/>
            <person name="Crous P."/>
            <person name="Grigoriev I."/>
        </authorList>
    </citation>
    <scope>NUCLEOTIDE SEQUENCE</scope>
    <source>
        <strain evidence="1">CBS 183.55</strain>
    </source>
</reference>
<proteinExistence type="predicted"/>
<name>A0A6A5RKM8_9PLEO</name>
<evidence type="ECO:0000313" key="2">
    <source>
        <dbReference type="Proteomes" id="UP000800082"/>
    </source>
</evidence>
<dbReference type="EMBL" id="ML978970">
    <property type="protein sequence ID" value="KAF1927830.1"/>
    <property type="molecule type" value="Genomic_DNA"/>
</dbReference>
<dbReference type="GeneID" id="54355723"/>
<dbReference type="OrthoDB" id="3776842at2759"/>
<gene>
    <name evidence="1" type="ORF">M421DRAFT_92706</name>
</gene>